<organism evidence="1 2">
    <name type="scientific">Mycena albidolilacea</name>
    <dbReference type="NCBI Taxonomy" id="1033008"/>
    <lineage>
        <taxon>Eukaryota</taxon>
        <taxon>Fungi</taxon>
        <taxon>Dikarya</taxon>
        <taxon>Basidiomycota</taxon>
        <taxon>Agaricomycotina</taxon>
        <taxon>Agaricomycetes</taxon>
        <taxon>Agaricomycetidae</taxon>
        <taxon>Agaricales</taxon>
        <taxon>Marasmiineae</taxon>
        <taxon>Mycenaceae</taxon>
        <taxon>Mycena</taxon>
    </lineage>
</organism>
<evidence type="ECO:0000313" key="1">
    <source>
        <dbReference type="EMBL" id="KAJ7323242.1"/>
    </source>
</evidence>
<name>A0AAD6ZHI1_9AGAR</name>
<dbReference type="Proteomes" id="UP001218218">
    <property type="component" value="Unassembled WGS sequence"/>
</dbReference>
<accession>A0AAD6ZHI1</accession>
<sequence>MSLARERVEHYTSPFFPSELLATLFFYQLEDRRAWIIGSVVLAALSFSCDLPAPSNLNVITSGLTEDAWISCMCDHMGYTLRSVPCGGFYAKLAQSRLIFTHGDVQDKSITITVSRSVVIFELFLCARSTLMANAISAQELISTYVELTSNCQGVSGYTPAFTRPLDMSFQERTSPFHDTIELLDSTQALGRPCGLACPGITRISTNIAGIGHWVWGGVSNFDWEEDK</sequence>
<gene>
    <name evidence="1" type="ORF">DFH08DRAFT_817815</name>
</gene>
<comment type="caution">
    <text evidence="1">The sequence shown here is derived from an EMBL/GenBank/DDBJ whole genome shotgun (WGS) entry which is preliminary data.</text>
</comment>
<evidence type="ECO:0000313" key="2">
    <source>
        <dbReference type="Proteomes" id="UP001218218"/>
    </source>
</evidence>
<dbReference type="EMBL" id="JARIHO010000047">
    <property type="protein sequence ID" value="KAJ7323242.1"/>
    <property type="molecule type" value="Genomic_DNA"/>
</dbReference>
<keyword evidence="2" id="KW-1185">Reference proteome</keyword>
<protein>
    <submittedName>
        <fullName evidence="1">Uncharacterized protein</fullName>
    </submittedName>
</protein>
<proteinExistence type="predicted"/>
<dbReference type="AlphaFoldDB" id="A0AAD6ZHI1"/>
<reference evidence="1" key="1">
    <citation type="submission" date="2023-03" db="EMBL/GenBank/DDBJ databases">
        <title>Massive genome expansion in bonnet fungi (Mycena s.s.) driven by repeated elements and novel gene families across ecological guilds.</title>
        <authorList>
            <consortium name="Lawrence Berkeley National Laboratory"/>
            <person name="Harder C.B."/>
            <person name="Miyauchi S."/>
            <person name="Viragh M."/>
            <person name="Kuo A."/>
            <person name="Thoen E."/>
            <person name="Andreopoulos B."/>
            <person name="Lu D."/>
            <person name="Skrede I."/>
            <person name="Drula E."/>
            <person name="Henrissat B."/>
            <person name="Morin E."/>
            <person name="Kohler A."/>
            <person name="Barry K."/>
            <person name="LaButti K."/>
            <person name="Morin E."/>
            <person name="Salamov A."/>
            <person name="Lipzen A."/>
            <person name="Mereny Z."/>
            <person name="Hegedus B."/>
            <person name="Baldrian P."/>
            <person name="Stursova M."/>
            <person name="Weitz H."/>
            <person name="Taylor A."/>
            <person name="Grigoriev I.V."/>
            <person name="Nagy L.G."/>
            <person name="Martin F."/>
            <person name="Kauserud H."/>
        </authorList>
    </citation>
    <scope>NUCLEOTIDE SEQUENCE</scope>
    <source>
        <strain evidence="1">CBHHK002</strain>
    </source>
</reference>